<accession>A0ABQ2KWD5</accession>
<dbReference type="EMBL" id="BMLN01000002">
    <property type="protein sequence ID" value="GGN94424.1"/>
    <property type="molecule type" value="Genomic_DNA"/>
</dbReference>
<comment type="caution">
    <text evidence="3">The sequence shown here is derived from an EMBL/GenBank/DDBJ whole genome shotgun (WGS) entry which is preliminary data.</text>
</comment>
<evidence type="ECO:0000259" key="2">
    <source>
        <dbReference type="Pfam" id="PF03358"/>
    </source>
</evidence>
<gene>
    <name evidence="3" type="ORF">GCM10010969_09170</name>
</gene>
<dbReference type="RefSeq" id="WP_268238760.1">
    <property type="nucleotide sequence ID" value="NZ_BMLN01000002.1"/>
</dbReference>
<evidence type="ECO:0000313" key="4">
    <source>
        <dbReference type="Proteomes" id="UP000606653"/>
    </source>
</evidence>
<dbReference type="InterPro" id="IPR029039">
    <property type="entry name" value="Flavoprotein-like_sf"/>
</dbReference>
<dbReference type="InterPro" id="IPR005025">
    <property type="entry name" value="FMN_Rdtase-like_dom"/>
</dbReference>
<feature type="domain" description="NADPH-dependent FMN reductase-like" evidence="2">
    <location>
        <begin position="6"/>
        <end position="65"/>
    </location>
</feature>
<evidence type="ECO:0000256" key="1">
    <source>
        <dbReference type="SAM" id="MobiDB-lite"/>
    </source>
</evidence>
<dbReference type="Gene3D" id="3.40.50.360">
    <property type="match status" value="1"/>
</dbReference>
<proteinExistence type="predicted"/>
<protein>
    <recommendedName>
        <fullName evidence="2">NADPH-dependent FMN reductase-like domain-containing protein</fullName>
    </recommendedName>
</protein>
<organism evidence="3 4">
    <name type="scientific">Saccharibacillus kuerlensis</name>
    <dbReference type="NCBI Taxonomy" id="459527"/>
    <lineage>
        <taxon>Bacteria</taxon>
        <taxon>Bacillati</taxon>
        <taxon>Bacillota</taxon>
        <taxon>Bacilli</taxon>
        <taxon>Bacillales</taxon>
        <taxon>Paenibacillaceae</taxon>
        <taxon>Saccharibacillus</taxon>
    </lineage>
</organism>
<dbReference type="Pfam" id="PF03358">
    <property type="entry name" value="FMN_red"/>
    <property type="match status" value="1"/>
</dbReference>
<dbReference type="Proteomes" id="UP000606653">
    <property type="component" value="Unassembled WGS sequence"/>
</dbReference>
<name>A0ABQ2KWD5_9BACL</name>
<feature type="region of interest" description="Disordered" evidence="1">
    <location>
        <begin position="54"/>
        <end position="78"/>
    </location>
</feature>
<evidence type="ECO:0000313" key="3">
    <source>
        <dbReference type="EMBL" id="GGN94424.1"/>
    </source>
</evidence>
<dbReference type="SUPFAM" id="SSF52218">
    <property type="entry name" value="Flavoproteins"/>
    <property type="match status" value="1"/>
</dbReference>
<reference evidence="4" key="1">
    <citation type="journal article" date="2019" name="Int. J. Syst. Evol. Microbiol.">
        <title>The Global Catalogue of Microorganisms (GCM) 10K type strain sequencing project: providing services to taxonomists for standard genome sequencing and annotation.</title>
        <authorList>
            <consortium name="The Broad Institute Genomics Platform"/>
            <consortium name="The Broad Institute Genome Sequencing Center for Infectious Disease"/>
            <person name="Wu L."/>
            <person name="Ma J."/>
        </authorList>
    </citation>
    <scope>NUCLEOTIDE SEQUENCE [LARGE SCALE GENOMIC DNA]</scope>
    <source>
        <strain evidence="4">CGMCC 1.6964</strain>
    </source>
</reference>
<sequence length="78" mass="8728">MDQRAIKILGISGSLRVQSTNSRLLKAFEQMLPQHAQYEVYNGLADLPHFNPDLDGSDTPVHAAVQNDENRSLRPMLP</sequence>
<keyword evidence="4" id="KW-1185">Reference proteome</keyword>